<protein>
    <submittedName>
        <fullName evidence="4">Uncharacterized protein</fullName>
    </submittedName>
</protein>
<name>A0A235BQP8_UNCW3</name>
<dbReference type="EMBL" id="NOZP01000136">
    <property type="protein sequence ID" value="OYD14803.1"/>
    <property type="molecule type" value="Genomic_DNA"/>
</dbReference>
<comment type="caution">
    <text evidence="4">The sequence shown here is derived from an EMBL/GenBank/DDBJ whole genome shotgun (WGS) entry which is preliminary data.</text>
</comment>
<reference evidence="4 5" key="1">
    <citation type="submission" date="2017-07" db="EMBL/GenBank/DDBJ databases">
        <title>Recovery of genomes from metagenomes via a dereplication, aggregation, and scoring strategy.</title>
        <authorList>
            <person name="Sieber C.M."/>
            <person name="Probst A.J."/>
            <person name="Sharrar A."/>
            <person name="Thomas B.C."/>
            <person name="Hess M."/>
            <person name="Tringe S.G."/>
            <person name="Banfield J.F."/>
        </authorList>
    </citation>
    <scope>NUCLEOTIDE SEQUENCE [LARGE SCALE GENOMIC DNA]</scope>
    <source>
        <strain evidence="4">JGI_Cruoil_03_51_56</strain>
    </source>
</reference>
<gene>
    <name evidence="4" type="ORF">CH330_07575</name>
</gene>
<sequence>MSFKAVIPAAGEGQRLRPHTYAFPKVLLEVAGKPIIGHIMDRLLPARPDEVCVVVGEHGDKIQSYLIEHYDCHFRFVTQDNPKGLGDAVYRAHDFFHGEPVMVLLGDTIVDLEMSELVGKENVIGVKEVDDPQRFGIVELDGEKVQRIAEKPEKPHSNLAVVGVYYFNESEALFGALSHLIEKDRRTRGEYQLTDALQMMVDCGVVIRTRRIEHWLDCGTPEALLATNRYLLGKNCYFKSRKGTVFLEPVYVHDTARIENSVIGPNVSIGANARIHSSVIWDSIVNREALVEHALLEKSLLGEKSVVKGSVQRLNLSSFSRLEMG</sequence>
<accession>A0A235BQP8</accession>
<evidence type="ECO:0000313" key="5">
    <source>
        <dbReference type="Proteomes" id="UP000215559"/>
    </source>
</evidence>
<feature type="domain" description="Mannose-1-phosphate guanyltransferase C-terminal" evidence="3">
    <location>
        <begin position="247"/>
        <end position="310"/>
    </location>
</feature>
<dbReference type="InterPro" id="IPR005835">
    <property type="entry name" value="NTP_transferase_dom"/>
</dbReference>
<dbReference type="Gene3D" id="2.160.10.10">
    <property type="entry name" value="Hexapeptide repeat proteins"/>
    <property type="match status" value="1"/>
</dbReference>
<proteinExistence type="inferred from homology"/>
<dbReference type="Pfam" id="PF25087">
    <property type="entry name" value="GMPPB_C"/>
    <property type="match status" value="1"/>
</dbReference>
<dbReference type="Proteomes" id="UP000215559">
    <property type="component" value="Unassembled WGS sequence"/>
</dbReference>
<evidence type="ECO:0000259" key="2">
    <source>
        <dbReference type="Pfam" id="PF00483"/>
    </source>
</evidence>
<dbReference type="Gene3D" id="3.90.550.10">
    <property type="entry name" value="Spore Coat Polysaccharide Biosynthesis Protein SpsA, Chain A"/>
    <property type="match status" value="1"/>
</dbReference>
<dbReference type="InterPro" id="IPR050486">
    <property type="entry name" value="Mannose-1P_guanyltransferase"/>
</dbReference>
<organism evidence="4 5">
    <name type="scientific">candidate division WOR-3 bacterium JGI_Cruoil_03_51_56</name>
    <dbReference type="NCBI Taxonomy" id="1973747"/>
    <lineage>
        <taxon>Bacteria</taxon>
        <taxon>Bacteria division WOR-3</taxon>
    </lineage>
</organism>
<dbReference type="InterPro" id="IPR029044">
    <property type="entry name" value="Nucleotide-diphossugar_trans"/>
</dbReference>
<feature type="domain" description="Nucleotidyl transferase" evidence="2">
    <location>
        <begin position="4"/>
        <end position="231"/>
    </location>
</feature>
<dbReference type="InterPro" id="IPR056729">
    <property type="entry name" value="GMPPB_C"/>
</dbReference>
<dbReference type="Pfam" id="PF00483">
    <property type="entry name" value="NTP_transferase"/>
    <property type="match status" value="1"/>
</dbReference>
<comment type="similarity">
    <text evidence="1">Belongs to the transferase hexapeptide repeat family.</text>
</comment>
<dbReference type="SUPFAM" id="SSF53448">
    <property type="entry name" value="Nucleotide-diphospho-sugar transferases"/>
    <property type="match status" value="1"/>
</dbReference>
<evidence type="ECO:0000256" key="1">
    <source>
        <dbReference type="ARBA" id="ARBA00007274"/>
    </source>
</evidence>
<evidence type="ECO:0000313" key="4">
    <source>
        <dbReference type="EMBL" id="OYD14803.1"/>
    </source>
</evidence>
<dbReference type="PANTHER" id="PTHR22572">
    <property type="entry name" value="SUGAR-1-PHOSPHATE GUANYL TRANSFERASE"/>
    <property type="match status" value="1"/>
</dbReference>
<evidence type="ECO:0000259" key="3">
    <source>
        <dbReference type="Pfam" id="PF25087"/>
    </source>
</evidence>
<dbReference type="AlphaFoldDB" id="A0A235BQP8"/>